<organism evidence="2 3">
    <name type="scientific">Pristionchus fissidentatus</name>
    <dbReference type="NCBI Taxonomy" id="1538716"/>
    <lineage>
        <taxon>Eukaryota</taxon>
        <taxon>Metazoa</taxon>
        <taxon>Ecdysozoa</taxon>
        <taxon>Nematoda</taxon>
        <taxon>Chromadorea</taxon>
        <taxon>Rhabditida</taxon>
        <taxon>Rhabditina</taxon>
        <taxon>Diplogasteromorpha</taxon>
        <taxon>Diplogasteroidea</taxon>
        <taxon>Neodiplogasteridae</taxon>
        <taxon>Pristionchus</taxon>
    </lineage>
</organism>
<keyword evidence="3" id="KW-1185">Reference proteome</keyword>
<accession>A0AAV5VGM8</accession>
<feature type="compositionally biased region" description="Basic and acidic residues" evidence="1">
    <location>
        <begin position="518"/>
        <end position="527"/>
    </location>
</feature>
<proteinExistence type="predicted"/>
<evidence type="ECO:0000313" key="3">
    <source>
        <dbReference type="Proteomes" id="UP001432322"/>
    </source>
</evidence>
<feature type="non-terminal residue" evidence="2">
    <location>
        <position position="1"/>
    </location>
</feature>
<comment type="caution">
    <text evidence="2">The sequence shown here is derived from an EMBL/GenBank/DDBJ whole genome shotgun (WGS) entry which is preliminary data.</text>
</comment>
<reference evidence="2" key="1">
    <citation type="submission" date="2023-10" db="EMBL/GenBank/DDBJ databases">
        <title>Genome assembly of Pristionchus species.</title>
        <authorList>
            <person name="Yoshida K."/>
            <person name="Sommer R.J."/>
        </authorList>
    </citation>
    <scope>NUCLEOTIDE SEQUENCE</scope>
    <source>
        <strain evidence="2">RS5133</strain>
    </source>
</reference>
<evidence type="ECO:0000256" key="1">
    <source>
        <dbReference type="SAM" id="MobiDB-lite"/>
    </source>
</evidence>
<feature type="region of interest" description="Disordered" evidence="1">
    <location>
        <begin position="495"/>
        <end position="527"/>
    </location>
</feature>
<sequence length="527" mass="57510">VDALAVVRNDDYRTLQADVLAEGDVTGYGKVVELEQIRNALEAAEEVLHLVEAGSELDERGRGEGAELGQRQTAIVNVVEIGHEEEQIGGLLDGQEPGTGHVDATRALEVFNGGSGCGLQLDHVHAAVQVLRVDDNLHFERLRLHVALHRAQMHPQVVRVEDSELGNTLELVHVVLGHLRNLEQHQTVLVLQSGSSLHVGPRLVRHFHHKLGRVGRVEHEVENVEVDGGAHVVNVGQEAVLLALLDELVEQARVVESLVEVAVAGRVPGLVVGALNVGDDGHERLLVDAWVARLAEGVDGDLDIGVLLEQLLRVVVSVERVHEHQRHVNVVRLVQRLNLLHRQVEEGEVIAHRDDRLGPLAAHRRAETSVELDDHQLVEHGGDGRLVVVGQLAVGSDGILGQRLDLGPVNVRLGAQEAREEVAEAGQLLAVQIELALGAGREQPLQLQLEDAQRLPLGRRLPLLGTRIRDRVAIPGEQWLVVVDHDQSVNAARLSRATQSKNTQDTASKVRGNGALAREGRRTDRRR</sequence>
<gene>
    <name evidence="2" type="ORF">PFISCL1PPCAC_8876</name>
</gene>
<name>A0AAV5VGM8_9BILA</name>
<evidence type="ECO:0000313" key="2">
    <source>
        <dbReference type="EMBL" id="GMT17579.1"/>
    </source>
</evidence>
<protein>
    <submittedName>
        <fullName evidence="2">Uncharacterized protein</fullName>
    </submittedName>
</protein>
<feature type="compositionally biased region" description="Polar residues" evidence="1">
    <location>
        <begin position="496"/>
        <end position="507"/>
    </location>
</feature>
<dbReference type="AlphaFoldDB" id="A0AAV5VGM8"/>
<dbReference type="EMBL" id="BTSY01000003">
    <property type="protein sequence ID" value="GMT17579.1"/>
    <property type="molecule type" value="Genomic_DNA"/>
</dbReference>
<dbReference type="Proteomes" id="UP001432322">
    <property type="component" value="Unassembled WGS sequence"/>
</dbReference>